<evidence type="ECO:0000259" key="5">
    <source>
        <dbReference type="PROSITE" id="PS50199"/>
    </source>
</evidence>
<comment type="caution">
    <text evidence="6">The sequence shown here is derived from an EMBL/GenBank/DDBJ whole genome shotgun (WGS) entry which is preliminary data.</text>
</comment>
<keyword evidence="4" id="KW-0812">Transmembrane</keyword>
<evidence type="ECO:0000256" key="2">
    <source>
        <dbReference type="ARBA" id="ARBA00022771"/>
    </source>
</evidence>
<keyword evidence="3" id="KW-0862">Zinc</keyword>
<feature type="transmembrane region" description="Helical" evidence="4">
    <location>
        <begin position="97"/>
        <end position="120"/>
    </location>
</feature>
<dbReference type="AlphaFoldDB" id="A0A923MSK3"/>
<dbReference type="EMBL" id="JACORT010000003">
    <property type="protein sequence ID" value="MBC5783052.1"/>
    <property type="molecule type" value="Genomic_DNA"/>
</dbReference>
<gene>
    <name evidence="6" type="ORF">H8N03_08870</name>
</gene>
<reference evidence="6" key="1">
    <citation type="submission" date="2020-08" db="EMBL/GenBank/DDBJ databases">
        <title>Ramlibacter sp. USB13 16S ribosomal RNA gene genome sequencing and assembly.</title>
        <authorList>
            <person name="Kang M."/>
        </authorList>
    </citation>
    <scope>NUCLEOTIDE SEQUENCE</scope>
    <source>
        <strain evidence="6">USB13</strain>
    </source>
</reference>
<accession>A0A923MSK3</accession>
<evidence type="ECO:0000256" key="4">
    <source>
        <dbReference type="SAM" id="Phobius"/>
    </source>
</evidence>
<dbReference type="GO" id="GO:0008270">
    <property type="term" value="F:zinc ion binding"/>
    <property type="evidence" value="ECO:0007669"/>
    <property type="project" value="UniProtKB-KW"/>
</dbReference>
<dbReference type="PROSITE" id="PS01358">
    <property type="entry name" value="ZF_RANBP2_1"/>
    <property type="match status" value="1"/>
</dbReference>
<keyword evidence="4" id="KW-0472">Membrane</keyword>
<keyword evidence="4" id="KW-1133">Transmembrane helix</keyword>
<evidence type="ECO:0000313" key="6">
    <source>
        <dbReference type="EMBL" id="MBC5783052.1"/>
    </source>
</evidence>
<feature type="transmembrane region" description="Helical" evidence="4">
    <location>
        <begin position="74"/>
        <end position="91"/>
    </location>
</feature>
<evidence type="ECO:0000256" key="1">
    <source>
        <dbReference type="ARBA" id="ARBA00022723"/>
    </source>
</evidence>
<organism evidence="6 7">
    <name type="scientific">Ramlibacter cellulosilyticus</name>
    <dbReference type="NCBI Taxonomy" id="2764187"/>
    <lineage>
        <taxon>Bacteria</taxon>
        <taxon>Pseudomonadati</taxon>
        <taxon>Pseudomonadota</taxon>
        <taxon>Betaproteobacteria</taxon>
        <taxon>Burkholderiales</taxon>
        <taxon>Comamonadaceae</taxon>
        <taxon>Ramlibacter</taxon>
    </lineage>
</organism>
<evidence type="ECO:0000256" key="3">
    <source>
        <dbReference type="ARBA" id="ARBA00022833"/>
    </source>
</evidence>
<keyword evidence="2" id="KW-0863">Zinc-finger</keyword>
<dbReference type="PROSITE" id="PS50199">
    <property type="entry name" value="ZF_RANBP2_2"/>
    <property type="match status" value="1"/>
</dbReference>
<name>A0A923MSK3_9BURK</name>
<feature type="domain" description="RanBP2-type" evidence="5">
    <location>
        <begin position="4"/>
        <end position="33"/>
    </location>
</feature>
<protein>
    <recommendedName>
        <fullName evidence="5">RanBP2-type domain-containing protein</fullName>
    </recommendedName>
</protein>
<keyword evidence="1" id="KW-0479">Metal-binding</keyword>
<dbReference type="Proteomes" id="UP000608513">
    <property type="component" value="Unassembled WGS sequence"/>
</dbReference>
<sequence>MVHRPYRWRCFVCDKPNAASATSCASCGFPARASGAEIERARAAWRGGQGLRFADIAPSAAIAPSREKWSGWRMALAIGGAALLAISAYGWSGSLSWTRLALSLFACMFGALLLVVAFVANDRRTGSSGDPHAVAAH</sequence>
<evidence type="ECO:0000313" key="7">
    <source>
        <dbReference type="Proteomes" id="UP000608513"/>
    </source>
</evidence>
<proteinExistence type="predicted"/>
<dbReference type="InterPro" id="IPR001876">
    <property type="entry name" value="Znf_RanBP2"/>
</dbReference>
<dbReference type="RefSeq" id="WP_187075808.1">
    <property type="nucleotide sequence ID" value="NZ_JACORT010000003.1"/>
</dbReference>
<keyword evidence="7" id="KW-1185">Reference proteome</keyword>